<accession>A0ABS2SJY8</accession>
<gene>
    <name evidence="2" type="ORF">JOE56_001262</name>
</gene>
<dbReference type="Proteomes" id="UP000809290">
    <property type="component" value="Unassembled WGS sequence"/>
</dbReference>
<feature type="region of interest" description="Disordered" evidence="1">
    <location>
        <begin position="198"/>
        <end position="265"/>
    </location>
</feature>
<dbReference type="RefSeq" id="WP_204515318.1">
    <property type="nucleotide sequence ID" value="NZ_JAFBCP010000001.1"/>
</dbReference>
<feature type="compositionally biased region" description="Basic and acidic residues" evidence="1">
    <location>
        <begin position="198"/>
        <end position="211"/>
    </location>
</feature>
<protein>
    <recommendedName>
        <fullName evidence="4">FCP1 homology domain-containing protein</fullName>
    </recommendedName>
</protein>
<comment type="caution">
    <text evidence="2">The sequence shown here is derived from an EMBL/GenBank/DDBJ whole genome shotgun (WGS) entry which is preliminary data.</text>
</comment>
<evidence type="ECO:0000313" key="3">
    <source>
        <dbReference type="Proteomes" id="UP000809290"/>
    </source>
</evidence>
<sequence length="265" mass="30095">MKDSARRRARHITIFLDVDGVLNSFPVEGKRFKKEGRKEVQAWNYILHFRPKIIKALEKIVKTRDADIVWLSTWSALCRTEIEPKLKFERSYPIIEMPDATYNRHAGDHTKWWKSLAIKQWLADNPGKRAVWVDDDLAHENTRQYFEQTYRNRMLLIAPEFQFGLTEEQVTSIEDFSYPRPSGSEPMNTSDFVVAPAHDADSDTDAERESDTSQPTFDPEPTPHAGPDPETPANTPHAGPDPETSASTPHAGPDPDTPTAPSSNE</sequence>
<proteinExistence type="predicted"/>
<dbReference type="EMBL" id="JAFBCP010000001">
    <property type="protein sequence ID" value="MBM7816568.1"/>
    <property type="molecule type" value="Genomic_DNA"/>
</dbReference>
<feature type="compositionally biased region" description="Pro residues" evidence="1">
    <location>
        <begin position="218"/>
        <end position="230"/>
    </location>
</feature>
<evidence type="ECO:0000256" key="1">
    <source>
        <dbReference type="SAM" id="MobiDB-lite"/>
    </source>
</evidence>
<name>A0ABS2SJY8_9MICO</name>
<evidence type="ECO:0008006" key="4">
    <source>
        <dbReference type="Google" id="ProtNLM"/>
    </source>
</evidence>
<evidence type="ECO:0000313" key="2">
    <source>
        <dbReference type="EMBL" id="MBM7816568.1"/>
    </source>
</evidence>
<organism evidence="2 3">
    <name type="scientific">Brevibacterium paucivorans</name>
    <dbReference type="NCBI Taxonomy" id="170994"/>
    <lineage>
        <taxon>Bacteria</taxon>
        <taxon>Bacillati</taxon>
        <taxon>Actinomycetota</taxon>
        <taxon>Actinomycetes</taxon>
        <taxon>Micrococcales</taxon>
        <taxon>Brevibacteriaceae</taxon>
        <taxon>Brevibacterium</taxon>
    </lineage>
</organism>
<dbReference type="Pfam" id="PF18143">
    <property type="entry name" value="HAD_SAK_2"/>
    <property type="match status" value="1"/>
</dbReference>
<reference evidence="2 3" key="1">
    <citation type="submission" date="2021-01" db="EMBL/GenBank/DDBJ databases">
        <title>Sequencing the genomes of 1000 actinobacteria strains.</title>
        <authorList>
            <person name="Klenk H.-P."/>
        </authorList>
    </citation>
    <scope>NUCLEOTIDE SEQUENCE [LARGE SCALE GENOMIC DNA]</scope>
    <source>
        <strain evidence="2 3">DSM 13657</strain>
    </source>
</reference>
<keyword evidence="3" id="KW-1185">Reference proteome</keyword>